<feature type="region of interest" description="Disordered" evidence="3">
    <location>
        <begin position="281"/>
        <end position="336"/>
    </location>
</feature>
<reference evidence="5" key="1">
    <citation type="journal article" date="2014" name="Int. J. Syst. Evol. Microbiol.">
        <title>Complete genome of a new Firmicutes species belonging to the dominant human colonic microbiota ('Ruminococcus bicirculans') reveals two chromosomes and a selective capacity to utilize plant glucans.</title>
        <authorList>
            <consortium name="NISC Comparative Sequencing Program"/>
            <person name="Wegmann U."/>
            <person name="Louis P."/>
            <person name="Goesmann A."/>
            <person name="Henrissat B."/>
            <person name="Duncan S.H."/>
            <person name="Flint H.J."/>
        </authorList>
    </citation>
    <scope>NUCLEOTIDE SEQUENCE</scope>
    <source>
        <strain evidence="5">NBRC 103855</strain>
    </source>
</reference>
<dbReference type="NCBIfam" id="NF041496">
    <property type="entry name" value="MobQ"/>
    <property type="match status" value="1"/>
</dbReference>
<name>A0ABQ5UDD9_9HYPH</name>
<evidence type="ECO:0000256" key="3">
    <source>
        <dbReference type="SAM" id="MobiDB-lite"/>
    </source>
</evidence>
<dbReference type="InterPro" id="IPR005053">
    <property type="entry name" value="MobA_MobL"/>
</dbReference>
<comment type="similarity">
    <text evidence="1">Belongs to the MobA/MobL family.</text>
</comment>
<proteinExistence type="inferred from homology"/>
<comment type="caution">
    <text evidence="5">The sequence shown here is derived from an EMBL/GenBank/DDBJ whole genome shotgun (WGS) entry which is preliminary data.</text>
</comment>
<dbReference type="Pfam" id="PF03389">
    <property type="entry name" value="MobA_MobL"/>
    <property type="match status" value="1"/>
</dbReference>
<evidence type="ECO:0000313" key="5">
    <source>
        <dbReference type="EMBL" id="GLQ10095.1"/>
    </source>
</evidence>
<keyword evidence="6" id="KW-1185">Reference proteome</keyword>
<dbReference type="EMBL" id="BSNG01000001">
    <property type="protein sequence ID" value="GLQ10095.1"/>
    <property type="molecule type" value="Genomic_DNA"/>
</dbReference>
<gene>
    <name evidence="5" type="ORF">GCM10007913_20270</name>
</gene>
<evidence type="ECO:0000259" key="4">
    <source>
        <dbReference type="Pfam" id="PF03389"/>
    </source>
</evidence>
<protein>
    <recommendedName>
        <fullName evidence="4">MobA/MobL protein domain-containing protein</fullName>
    </recommendedName>
</protein>
<keyword evidence="2" id="KW-0184">Conjugation</keyword>
<accession>A0ABQ5UDD9</accession>
<evidence type="ECO:0000256" key="2">
    <source>
        <dbReference type="ARBA" id="ARBA00022971"/>
    </source>
</evidence>
<dbReference type="Gene3D" id="3.30.930.30">
    <property type="match status" value="1"/>
</dbReference>
<reference evidence="5" key="2">
    <citation type="submission" date="2023-01" db="EMBL/GenBank/DDBJ databases">
        <title>Draft genome sequence of Devosia yakushimensis strain NBRC 103855.</title>
        <authorList>
            <person name="Sun Q."/>
            <person name="Mori K."/>
        </authorList>
    </citation>
    <scope>NUCLEOTIDE SEQUENCE</scope>
    <source>
        <strain evidence="5">NBRC 103855</strain>
    </source>
</reference>
<sequence length="336" mass="38288">MSRGSGRSVTAAAAYRAGGRIADEHTNQIFDYARRKGVVHTEIMAPQGSPLWMLDREKLWNAVERAERRKDAQLCREVQLALPHELDRDSQLTLVRTFVSEEFVSVGMIADIAVHVSHKKGDPRNDHAHVMLTLRELTGEGFGNKCRDWNERTLLVHWREAWADQVNRALETAGQLDRVDHRTLEAQRIDLSNQAAMARAANDNELAQALDIEVVILDREPEPKIGHKASALERRGVRTERGNRWREVVARNLKRMQSWLLHQRLRLGECWERLLVAVDGKSTSDPENRSRLPNAGLPLRENANSEAARPRQSLKLAKRALKKPPQGRQTPKSRRP</sequence>
<dbReference type="Proteomes" id="UP001161406">
    <property type="component" value="Unassembled WGS sequence"/>
</dbReference>
<evidence type="ECO:0000313" key="6">
    <source>
        <dbReference type="Proteomes" id="UP001161406"/>
    </source>
</evidence>
<evidence type="ECO:0000256" key="1">
    <source>
        <dbReference type="ARBA" id="ARBA00010873"/>
    </source>
</evidence>
<organism evidence="5 6">
    <name type="scientific">Devosia yakushimensis</name>
    <dbReference type="NCBI Taxonomy" id="470028"/>
    <lineage>
        <taxon>Bacteria</taxon>
        <taxon>Pseudomonadati</taxon>
        <taxon>Pseudomonadota</taxon>
        <taxon>Alphaproteobacteria</taxon>
        <taxon>Hyphomicrobiales</taxon>
        <taxon>Devosiaceae</taxon>
        <taxon>Devosia</taxon>
    </lineage>
</organism>
<feature type="domain" description="MobA/MobL protein" evidence="4">
    <location>
        <begin position="7"/>
        <end position="201"/>
    </location>
</feature>